<keyword evidence="7 10" id="KW-0472">Membrane</keyword>
<dbReference type="InterPro" id="IPR047196">
    <property type="entry name" value="YidC_ALB_C"/>
</dbReference>
<keyword evidence="5" id="KW-0653">Protein transport</keyword>
<protein>
    <submittedName>
        <fullName evidence="12">Membrane protein insertase YidC</fullName>
    </submittedName>
</protein>
<keyword evidence="2" id="KW-0813">Transport</keyword>
<evidence type="ECO:0000256" key="8">
    <source>
        <dbReference type="ARBA" id="ARBA00023186"/>
    </source>
</evidence>
<dbReference type="GO" id="GO:0032977">
    <property type="term" value="F:membrane insertase activity"/>
    <property type="evidence" value="ECO:0007669"/>
    <property type="project" value="InterPro"/>
</dbReference>
<evidence type="ECO:0000256" key="2">
    <source>
        <dbReference type="ARBA" id="ARBA00022448"/>
    </source>
</evidence>
<dbReference type="PANTHER" id="PTHR12428:SF65">
    <property type="entry name" value="CYTOCHROME C OXIDASE ASSEMBLY PROTEIN COX18, MITOCHONDRIAL"/>
    <property type="match status" value="1"/>
</dbReference>
<sequence>MAGLDYRRKRMLMIYAVALVLIACAVILTACNRNAGIFDVSGDGVAEPTHFIAKLMLGLNDSVQVFGWTVVAFTVILKVVLSPLDIWQKAISRRNAKAMERMRPQLEALAEKCGDDKQRYQQEQMALYKKEKYSMLGACLPSLVTLIVFIVLFAGFRQMVGYQFALDYRQSYDVFTEVYDAEMNASLAEALEAADLESYEDLPQTAEKAQAHAAAVDKAQTAVYNAYFSEGNQNRRKFLWIHNIFVPDSWEKGVPDYLVVTGQEGIAMSRITGVMKDEYNLVMGKVLGAEDTGYGKEGKWNGLLILPVLSIALSFLSQKLLTKSQGAPPPTAKGDSAQANMKMMQVFMPIMVGVFALFYSAAFALYTFTSSLVSVLFQLIFGLVGKLLDRRDAARQGMKRA</sequence>
<dbReference type="GO" id="GO:0051205">
    <property type="term" value="P:protein insertion into membrane"/>
    <property type="evidence" value="ECO:0007669"/>
    <property type="project" value="TreeGrafter"/>
</dbReference>
<feature type="transmembrane region" description="Helical" evidence="10">
    <location>
        <begin position="12"/>
        <end position="30"/>
    </location>
</feature>
<keyword evidence="4 9" id="KW-0812">Transmembrane</keyword>
<evidence type="ECO:0000259" key="11">
    <source>
        <dbReference type="Pfam" id="PF02096"/>
    </source>
</evidence>
<evidence type="ECO:0000256" key="4">
    <source>
        <dbReference type="ARBA" id="ARBA00022692"/>
    </source>
</evidence>
<feature type="domain" description="Membrane insertase YidC/Oxa/ALB C-terminal" evidence="11">
    <location>
        <begin position="66"/>
        <end position="380"/>
    </location>
</feature>
<dbReference type="CDD" id="cd20070">
    <property type="entry name" value="5TM_YidC_Alb3"/>
    <property type="match status" value="1"/>
</dbReference>
<dbReference type="InterPro" id="IPR028055">
    <property type="entry name" value="YidC/Oxa/ALB_C"/>
</dbReference>
<dbReference type="PROSITE" id="PS51257">
    <property type="entry name" value="PROKAR_LIPOPROTEIN"/>
    <property type="match status" value="1"/>
</dbReference>
<reference evidence="12" key="2">
    <citation type="journal article" date="2021" name="PeerJ">
        <title>Extensive microbial diversity within the chicken gut microbiome revealed by metagenomics and culture.</title>
        <authorList>
            <person name="Gilroy R."/>
            <person name="Ravi A."/>
            <person name="Getino M."/>
            <person name="Pursley I."/>
            <person name="Horton D.L."/>
            <person name="Alikhan N.F."/>
            <person name="Baker D."/>
            <person name="Gharbi K."/>
            <person name="Hall N."/>
            <person name="Watson M."/>
            <person name="Adriaenssens E.M."/>
            <person name="Foster-Nyarko E."/>
            <person name="Jarju S."/>
            <person name="Secka A."/>
            <person name="Antonio M."/>
            <person name="Oren A."/>
            <person name="Chaudhuri R.R."/>
            <person name="La Ragione R."/>
            <person name="Hildebrand F."/>
            <person name="Pallen M.J."/>
        </authorList>
    </citation>
    <scope>NUCLEOTIDE SEQUENCE</scope>
    <source>
        <strain evidence="12">10406</strain>
    </source>
</reference>
<dbReference type="NCBIfam" id="TIGR03592">
    <property type="entry name" value="yidC_oxa1_cterm"/>
    <property type="match status" value="1"/>
</dbReference>
<dbReference type="InterPro" id="IPR001708">
    <property type="entry name" value="YidC/ALB3/OXA1/COX18"/>
</dbReference>
<dbReference type="PANTHER" id="PTHR12428">
    <property type="entry name" value="OXA1"/>
    <property type="match status" value="1"/>
</dbReference>
<evidence type="ECO:0000313" key="13">
    <source>
        <dbReference type="Proteomes" id="UP000886857"/>
    </source>
</evidence>
<gene>
    <name evidence="12" type="ORF">IAC73_06200</name>
</gene>
<feature type="transmembrane region" description="Helical" evidence="10">
    <location>
        <begin position="65"/>
        <end position="87"/>
    </location>
</feature>
<keyword evidence="3" id="KW-1003">Cell membrane</keyword>
<keyword evidence="6 10" id="KW-1133">Transmembrane helix</keyword>
<feature type="transmembrane region" description="Helical" evidence="10">
    <location>
        <begin position="372"/>
        <end position="389"/>
    </location>
</feature>
<evidence type="ECO:0000313" key="12">
    <source>
        <dbReference type="EMBL" id="HIU99415.1"/>
    </source>
</evidence>
<dbReference type="GO" id="GO:0005886">
    <property type="term" value="C:plasma membrane"/>
    <property type="evidence" value="ECO:0007669"/>
    <property type="project" value="UniProtKB-SubCell"/>
</dbReference>
<accession>A0A9D1NBD2</accession>
<evidence type="ECO:0000256" key="10">
    <source>
        <dbReference type="SAM" id="Phobius"/>
    </source>
</evidence>
<feature type="transmembrane region" description="Helical" evidence="10">
    <location>
        <begin position="133"/>
        <end position="156"/>
    </location>
</feature>
<evidence type="ECO:0000256" key="7">
    <source>
        <dbReference type="ARBA" id="ARBA00023136"/>
    </source>
</evidence>
<evidence type="ECO:0000256" key="1">
    <source>
        <dbReference type="ARBA" id="ARBA00004651"/>
    </source>
</evidence>
<comment type="subcellular location">
    <subcellularLocation>
        <location evidence="1">Cell membrane</location>
        <topology evidence="1">Multi-pass membrane protein</topology>
    </subcellularLocation>
    <subcellularLocation>
        <location evidence="9">Membrane</location>
        <topology evidence="9">Multi-pass membrane protein</topology>
    </subcellularLocation>
</comment>
<dbReference type="AlphaFoldDB" id="A0A9D1NBD2"/>
<dbReference type="Proteomes" id="UP000886857">
    <property type="component" value="Unassembled WGS sequence"/>
</dbReference>
<evidence type="ECO:0000256" key="9">
    <source>
        <dbReference type="RuleBase" id="RU003945"/>
    </source>
</evidence>
<dbReference type="EMBL" id="DVOE01000092">
    <property type="protein sequence ID" value="HIU99415.1"/>
    <property type="molecule type" value="Genomic_DNA"/>
</dbReference>
<organism evidence="12 13">
    <name type="scientific">Candidatus Limadaptatus stercoripullorum</name>
    <dbReference type="NCBI Taxonomy" id="2840846"/>
    <lineage>
        <taxon>Bacteria</taxon>
        <taxon>Bacillati</taxon>
        <taxon>Bacillota</taxon>
        <taxon>Clostridia</taxon>
        <taxon>Eubacteriales</taxon>
        <taxon>Candidatus Limadaptatus</taxon>
    </lineage>
</organism>
<proteinExistence type="inferred from homology"/>
<dbReference type="Pfam" id="PF02096">
    <property type="entry name" value="60KD_IMP"/>
    <property type="match status" value="1"/>
</dbReference>
<name>A0A9D1NBD2_9FIRM</name>
<comment type="caution">
    <text evidence="12">The sequence shown here is derived from an EMBL/GenBank/DDBJ whole genome shotgun (WGS) entry which is preliminary data.</text>
</comment>
<keyword evidence="8" id="KW-0143">Chaperone</keyword>
<dbReference type="GO" id="GO:0015031">
    <property type="term" value="P:protein transport"/>
    <property type="evidence" value="ECO:0007669"/>
    <property type="project" value="UniProtKB-KW"/>
</dbReference>
<comment type="similarity">
    <text evidence="9">Belongs to the OXA1/ALB3/YidC family.</text>
</comment>
<evidence type="ECO:0000256" key="5">
    <source>
        <dbReference type="ARBA" id="ARBA00022927"/>
    </source>
</evidence>
<reference evidence="12" key="1">
    <citation type="submission" date="2020-10" db="EMBL/GenBank/DDBJ databases">
        <authorList>
            <person name="Gilroy R."/>
        </authorList>
    </citation>
    <scope>NUCLEOTIDE SEQUENCE</scope>
    <source>
        <strain evidence="12">10406</strain>
    </source>
</reference>
<evidence type="ECO:0000256" key="6">
    <source>
        <dbReference type="ARBA" id="ARBA00022989"/>
    </source>
</evidence>
<evidence type="ECO:0000256" key="3">
    <source>
        <dbReference type="ARBA" id="ARBA00022475"/>
    </source>
</evidence>